<evidence type="ECO:0000256" key="14">
    <source>
        <dbReference type="PIRSR" id="PIRSR600823-1"/>
    </source>
</evidence>
<dbReference type="Gramene" id="TraesSTA2A03G00813350.1">
    <property type="protein sequence ID" value="TraesSTA2A03G00813350.1"/>
    <property type="gene ID" value="TraesSTA2A03G00813350"/>
</dbReference>
<feature type="binding site" evidence="16">
    <location>
        <position position="96"/>
    </location>
    <ligand>
        <name>Ca(2+)</name>
        <dbReference type="ChEBI" id="CHEBI:29108"/>
        <label>1</label>
    </ligand>
</feature>
<evidence type="ECO:0000256" key="11">
    <source>
        <dbReference type="ARBA" id="ARBA00023283"/>
    </source>
</evidence>
<dbReference type="GO" id="GO:0009505">
    <property type="term" value="C:plant-type cell wall"/>
    <property type="evidence" value="ECO:0000318"/>
    <property type="project" value="GO_Central"/>
</dbReference>
<sequence>MASSRTAAMLVLVAAVLCPAALSKPSAAFISMPTDHVGGRIPPVSPADGLAFDFHADSCPQLQDVVRSAMETALHSEIALAAGLLRIFFHDCFPQGCDASVLLTGDGSELQLPPNLTLQPRALQLIESIRAQVHAACGPVVSCADITALATRDAVAFSGGQGYDVPLGRLDSLAPAPSSAVFDLPQASSNASTLIDVFDTRNLDNVDLVALSGGHTIGKGHCSSFSNRFSEDSDFVRSLASNCSSDFNRLQDLDVTTPDVFDIKYFTNLQQGKGVFTSDQKLTADWRTEWVVNGFAGNHWWFFGQFAASMTKLGNLQGPQGNVGEIRRNSCFVRNGQSILTTTSDEGLAASA</sequence>
<feature type="binding site" evidence="16">
    <location>
        <position position="91"/>
    </location>
    <ligand>
        <name>Ca(2+)</name>
        <dbReference type="ChEBI" id="CHEBI:29108"/>
        <label>1</label>
    </ligand>
</feature>
<dbReference type="Gramene" id="TraesROB_scaffold_005623_01G000400.1">
    <property type="protein sequence ID" value="TraesROB_scaffold_005623_01G000400.1"/>
    <property type="gene ID" value="TraesROB_scaffold_005623_01G000400"/>
</dbReference>
<dbReference type="GO" id="GO:0042744">
    <property type="term" value="P:hydrogen peroxide catabolic process"/>
    <property type="evidence" value="ECO:0007669"/>
    <property type="project" value="UniProtKB-KW"/>
</dbReference>
<dbReference type="GO" id="GO:0046872">
    <property type="term" value="F:metal ion binding"/>
    <property type="evidence" value="ECO:0007669"/>
    <property type="project" value="UniProtKB-UniRule"/>
</dbReference>
<dbReference type="Gene3D" id="1.10.520.10">
    <property type="match status" value="1"/>
</dbReference>
<feature type="binding site" evidence="16">
    <location>
        <position position="257"/>
    </location>
    <ligand>
        <name>Ca(2+)</name>
        <dbReference type="ChEBI" id="CHEBI:29108"/>
        <label>2</label>
    </ligand>
</feature>
<comment type="subcellular location">
    <subcellularLocation>
        <location evidence="19">Secreted</location>
    </subcellularLocation>
</comment>
<dbReference type="CDD" id="cd00693">
    <property type="entry name" value="secretory_peroxidase"/>
    <property type="match status" value="1"/>
</dbReference>
<feature type="binding site" evidence="15">
    <location>
        <position position="185"/>
    </location>
    <ligand>
        <name>substrate</name>
    </ligand>
</feature>
<evidence type="ECO:0000313" key="22">
    <source>
        <dbReference type="Proteomes" id="UP000019116"/>
    </source>
</evidence>
<dbReference type="PRINTS" id="PR00461">
    <property type="entry name" value="PLPEROXIDASE"/>
</dbReference>
<feature type="binding site" description="axial binding residue" evidence="16">
    <location>
        <position position="215"/>
    </location>
    <ligand>
        <name>heme b</name>
        <dbReference type="ChEBI" id="CHEBI:60344"/>
    </ligand>
    <ligandPart>
        <name>Fe</name>
        <dbReference type="ChEBI" id="CHEBI:18248"/>
    </ligandPart>
</feature>
<dbReference type="Gramene" id="TraesSYM2A03G00822540.1">
    <property type="protein sequence ID" value="TraesSYM2A03G00822540.1"/>
    <property type="gene ID" value="TraesSYM2A03G00822540"/>
</dbReference>
<feature type="binding site" evidence="16">
    <location>
        <position position="109"/>
    </location>
    <ligand>
        <name>Ca(2+)</name>
        <dbReference type="ChEBI" id="CHEBI:29108"/>
        <label>1</label>
    </ligand>
</feature>
<feature type="disulfide bond" evidence="18">
    <location>
        <begin position="222"/>
        <end position="243"/>
    </location>
</feature>
<feature type="domain" description="Plant heme peroxidase family profile" evidence="20">
    <location>
        <begin position="49"/>
        <end position="334"/>
    </location>
</feature>
<dbReference type="OrthoDB" id="2113341at2759"/>
<dbReference type="PaxDb" id="4565-Traes_2AL_C4CDAA081.1"/>
<comment type="cofactor">
    <cofactor evidence="16 19">
        <name>heme b</name>
        <dbReference type="ChEBI" id="CHEBI:60344"/>
    </cofactor>
    <text evidence="16 19">Binds 1 heme b (iron(II)-protoporphyrin IX) group per subunit.</text>
</comment>
<dbReference type="AlphaFoldDB" id="A0A3B6B996"/>
<dbReference type="FunFam" id="1.10.520.10:FF:000009">
    <property type="entry name" value="Peroxidase"/>
    <property type="match status" value="1"/>
</dbReference>
<keyword evidence="19" id="KW-0732">Signal</keyword>
<dbReference type="Pfam" id="PF00141">
    <property type="entry name" value="peroxidase"/>
    <property type="match status" value="1"/>
</dbReference>
<dbReference type="GO" id="GO:0006979">
    <property type="term" value="P:response to oxidative stress"/>
    <property type="evidence" value="ECO:0007669"/>
    <property type="project" value="UniProtKB-UniRule"/>
</dbReference>
<evidence type="ECO:0000256" key="12">
    <source>
        <dbReference type="ARBA" id="ARBA00023324"/>
    </source>
</evidence>
<keyword evidence="8 16" id="KW-0408">Iron</keyword>
<comment type="function">
    <text evidence="13">Involved in defense response to powdery meldew fungus.</text>
</comment>
<dbReference type="Gramene" id="TraesJAG2A03G00815070.1">
    <property type="protein sequence ID" value="TraesJAG2A03G00815070.1"/>
    <property type="gene ID" value="TraesJAG2A03G00815070"/>
</dbReference>
<evidence type="ECO:0000256" key="19">
    <source>
        <dbReference type="RuleBase" id="RU362060"/>
    </source>
</evidence>
<evidence type="ECO:0000256" key="17">
    <source>
        <dbReference type="PIRSR" id="PIRSR600823-4"/>
    </source>
</evidence>
<dbReference type="Gramene" id="TraesCAD_scaffold_006166_01G000300.1">
    <property type="protein sequence ID" value="TraesCAD_scaffold_006166_01G000300.1"/>
    <property type="gene ID" value="TraesCAD_scaffold_006166_01G000300"/>
</dbReference>
<keyword evidence="12 19" id="KW-0376">Hydrogen peroxide</keyword>
<keyword evidence="19" id="KW-0964">Secreted</keyword>
<evidence type="ECO:0000256" key="13">
    <source>
        <dbReference type="ARBA" id="ARBA00056385"/>
    </source>
</evidence>
<dbReference type="Proteomes" id="UP000019116">
    <property type="component" value="Chromosome 2A"/>
</dbReference>
<evidence type="ECO:0000256" key="3">
    <source>
        <dbReference type="ARBA" id="ARBA00022559"/>
    </source>
</evidence>
<dbReference type="Gramene" id="TraesKAR2A01G0495940.1">
    <property type="protein sequence ID" value="cds.TraesKAR2A01G0495940.1"/>
    <property type="gene ID" value="TraesKAR2A01G0495940"/>
</dbReference>
<dbReference type="GO" id="GO:0006950">
    <property type="term" value="P:response to stress"/>
    <property type="evidence" value="ECO:0000318"/>
    <property type="project" value="GO_Central"/>
</dbReference>
<dbReference type="SMR" id="A0A3B6B996"/>
<evidence type="ECO:0000256" key="6">
    <source>
        <dbReference type="ARBA" id="ARBA00022837"/>
    </source>
</evidence>
<dbReference type="InterPro" id="IPR002016">
    <property type="entry name" value="Haem_peroxidase"/>
</dbReference>
<dbReference type="InterPro" id="IPR000823">
    <property type="entry name" value="Peroxidase_pln"/>
</dbReference>
<dbReference type="Gramene" id="TraesPARA_EIv1.0_0333190.1">
    <property type="protein sequence ID" value="TraesPARA_EIv1.0_0333190.1.CDS"/>
    <property type="gene ID" value="TraesPARA_EIv1.0_0333190"/>
</dbReference>
<dbReference type="Gramene" id="TraesCS2A03G1334700.1">
    <property type="protein sequence ID" value="TraesCS2A03G1334700.1.CDS"/>
    <property type="gene ID" value="TraesCS2A03G1334700"/>
</dbReference>
<accession>A0A3B6B996</accession>
<keyword evidence="4 19" id="KW-0349">Heme</keyword>
<keyword evidence="5 16" id="KW-0479">Metal-binding</keyword>
<evidence type="ECO:0000256" key="4">
    <source>
        <dbReference type="ARBA" id="ARBA00022617"/>
    </source>
</evidence>
<dbReference type="Gramene" id="TraesMAC2A03G00812740.1">
    <property type="protein sequence ID" value="TraesMAC2A03G00812740.1"/>
    <property type="gene ID" value="TraesMAC2A03G00812740"/>
</dbReference>
<dbReference type="PANTHER" id="PTHR31517:SF51">
    <property type="entry name" value="PEROXIDASE 55"/>
    <property type="match status" value="1"/>
</dbReference>
<protein>
    <recommendedName>
        <fullName evidence="19">Peroxidase</fullName>
        <ecNumber evidence="19">1.11.1.7</ecNumber>
    </recommendedName>
</protein>
<keyword evidence="6 16" id="KW-0106">Calcium</keyword>
<dbReference type="InterPro" id="IPR019793">
    <property type="entry name" value="Peroxidases_heam-ligand_BS"/>
</dbReference>
<dbReference type="GO" id="GO:0020037">
    <property type="term" value="F:heme binding"/>
    <property type="evidence" value="ECO:0007669"/>
    <property type="project" value="UniProtKB-UniRule"/>
</dbReference>
<dbReference type="GO" id="GO:0140825">
    <property type="term" value="F:lactoperoxidase activity"/>
    <property type="evidence" value="ECO:0007669"/>
    <property type="project" value="UniProtKB-EC"/>
</dbReference>
<dbReference type="PROSITE" id="PS00436">
    <property type="entry name" value="PEROXIDASE_2"/>
    <property type="match status" value="1"/>
</dbReference>
<dbReference type="GO" id="GO:0004601">
    <property type="term" value="F:peroxidase activity"/>
    <property type="evidence" value="ECO:0000318"/>
    <property type="project" value="GO_Central"/>
</dbReference>
<comment type="cofactor">
    <cofactor evidence="16 19">
        <name>Ca(2+)</name>
        <dbReference type="ChEBI" id="CHEBI:29108"/>
    </cofactor>
    <text evidence="16 19">Binds 2 calcium ions per subunit.</text>
</comment>
<dbReference type="Gene3D" id="1.10.420.10">
    <property type="entry name" value="Peroxidase, domain 2"/>
    <property type="match status" value="1"/>
</dbReference>
<dbReference type="OMA" id="NCLRPNT"/>
<keyword evidence="10" id="KW-0325">Glycoprotein</keyword>
<feature type="disulfide bond" evidence="18">
    <location>
        <begin position="92"/>
        <end position="97"/>
    </location>
</feature>
<evidence type="ECO:0000256" key="16">
    <source>
        <dbReference type="PIRSR" id="PIRSR600823-3"/>
    </source>
</evidence>
<feature type="binding site" evidence="16">
    <location>
        <position position="262"/>
    </location>
    <ligand>
        <name>Ca(2+)</name>
        <dbReference type="ChEBI" id="CHEBI:29108"/>
        <label>2</label>
    </ligand>
</feature>
<proteinExistence type="inferred from homology"/>
<dbReference type="InterPro" id="IPR033905">
    <property type="entry name" value="Secretory_peroxidase"/>
</dbReference>
<dbReference type="Gramene" id="TraesARI2A03G00823110.1">
    <property type="protein sequence ID" value="TraesARI2A03G00823110.1"/>
    <property type="gene ID" value="TraesARI2A03G00823110"/>
</dbReference>
<dbReference type="PRINTS" id="PR00458">
    <property type="entry name" value="PEROXIDASE"/>
</dbReference>
<feature type="signal peptide" evidence="19">
    <location>
        <begin position="1"/>
        <end position="23"/>
    </location>
</feature>
<evidence type="ECO:0000259" key="20">
    <source>
        <dbReference type="PROSITE" id="PS50873"/>
    </source>
</evidence>
<dbReference type="Gramene" id="TraesWEE_scaffold_185058_01G000200.1">
    <property type="protein sequence ID" value="TraesWEE_scaffold_185058_01G000200.1"/>
    <property type="gene ID" value="TraesWEE_scaffold_185058_01G000200"/>
</dbReference>
<dbReference type="PROSITE" id="PS50873">
    <property type="entry name" value="PEROXIDASE_4"/>
    <property type="match status" value="1"/>
</dbReference>
<dbReference type="Gramene" id="TraesCS2A02G573300.1">
    <property type="protein sequence ID" value="TraesCS2A02G573300.1"/>
    <property type="gene ID" value="TraesCS2A02G573300"/>
</dbReference>
<evidence type="ECO:0000256" key="8">
    <source>
        <dbReference type="ARBA" id="ARBA00023004"/>
    </source>
</evidence>
<feature type="binding site" evidence="16">
    <location>
        <position position="254"/>
    </location>
    <ligand>
        <name>Ca(2+)</name>
        <dbReference type="ChEBI" id="CHEBI:29108"/>
        <label>2</label>
    </ligand>
</feature>
<keyword evidence="9 18" id="KW-1015">Disulfide bond</keyword>
<feature type="disulfide bond" evidence="18">
    <location>
        <begin position="59"/>
        <end position="137"/>
    </location>
</feature>
<feature type="binding site" evidence="16">
    <location>
        <position position="100"/>
    </location>
    <ligand>
        <name>Ca(2+)</name>
        <dbReference type="ChEBI" id="CHEBI:29108"/>
        <label>1</label>
    </ligand>
</feature>
<dbReference type="EC" id="1.11.1.7" evidence="19"/>
<dbReference type="GeneID" id="123186691"/>
<comment type="function">
    <text evidence="19">Removal of H(2)O(2), oxidation of toxic reductants, biosynthesis and degradation of lignin, suberization, auxin catabolism, response to environmental stresses such as wounding, pathogen attack and oxidative stress.</text>
</comment>
<dbReference type="Gramene" id="TraesLACUn03G04453110.1">
    <property type="protein sequence ID" value="TraesLACUn03G04453110.1"/>
    <property type="gene ID" value="TraesLACUn03G04453110"/>
</dbReference>
<comment type="catalytic activity">
    <reaction evidence="1 19">
        <text>2 a phenolic donor + H2O2 = 2 a phenolic radical donor + 2 H2O</text>
        <dbReference type="Rhea" id="RHEA:56136"/>
        <dbReference type="ChEBI" id="CHEBI:15377"/>
        <dbReference type="ChEBI" id="CHEBI:16240"/>
        <dbReference type="ChEBI" id="CHEBI:139520"/>
        <dbReference type="ChEBI" id="CHEBI:139521"/>
        <dbReference type="EC" id="1.11.1.7"/>
    </reaction>
</comment>
<evidence type="ECO:0000256" key="15">
    <source>
        <dbReference type="PIRSR" id="PIRSR600823-2"/>
    </source>
</evidence>
<dbReference type="STRING" id="4565.A0A3B6B996"/>
<dbReference type="PROSITE" id="PS00435">
    <property type="entry name" value="PEROXIDASE_1"/>
    <property type="match status" value="1"/>
</dbReference>
<comment type="similarity">
    <text evidence="19">Belongs to the peroxidase family. Classical plant (class III) peroxidase subfamily.</text>
</comment>
<evidence type="ECO:0000256" key="9">
    <source>
        <dbReference type="ARBA" id="ARBA00023157"/>
    </source>
</evidence>
<evidence type="ECO:0000256" key="18">
    <source>
        <dbReference type="PIRSR" id="PIRSR600823-5"/>
    </source>
</evidence>
<evidence type="ECO:0000256" key="1">
    <source>
        <dbReference type="ARBA" id="ARBA00000189"/>
    </source>
</evidence>
<dbReference type="Gramene" id="TraesRN2A0101338500.1">
    <property type="protein sequence ID" value="TraesRN2A0101338500.1"/>
    <property type="gene ID" value="TraesRN2A0101338500"/>
</dbReference>
<dbReference type="RefSeq" id="XP_044454343.1">
    <property type="nucleotide sequence ID" value="XM_044598408.1"/>
</dbReference>
<evidence type="ECO:0000256" key="2">
    <source>
        <dbReference type="ARBA" id="ARBA00006873"/>
    </source>
</evidence>
<comment type="similarity">
    <text evidence="2">Belongs to the peroxidase family. Ascorbate peroxidase subfamily.</text>
</comment>
<feature type="binding site" evidence="16">
    <location>
        <position position="98"/>
    </location>
    <ligand>
        <name>Ca(2+)</name>
        <dbReference type="ChEBI" id="CHEBI:29108"/>
        <label>1</label>
    </ligand>
</feature>
<evidence type="ECO:0000256" key="5">
    <source>
        <dbReference type="ARBA" id="ARBA00022723"/>
    </source>
</evidence>
<dbReference type="InterPro" id="IPR010255">
    <property type="entry name" value="Haem_peroxidase_sf"/>
</dbReference>
<keyword evidence="3 19" id="KW-0575">Peroxidase</keyword>
<dbReference type="Gramene" id="TraesCLE_scaffold_014173_01G000200.1">
    <property type="protein sequence ID" value="TraesCLE_scaffold_014173_01G000200.1"/>
    <property type="gene ID" value="TraesCLE_scaffold_014173_01G000200"/>
</dbReference>
<feature type="binding site" evidence="16">
    <location>
        <position position="216"/>
    </location>
    <ligand>
        <name>Ca(2+)</name>
        <dbReference type="ChEBI" id="CHEBI:29108"/>
        <label>2</label>
    </ligand>
</feature>
<dbReference type="PANTHER" id="PTHR31517">
    <property type="match status" value="1"/>
</dbReference>
<gene>
    <name evidence="21" type="primary">LOC123186691</name>
</gene>
<feature type="disulfide bond" evidence="18">
    <location>
        <begin position="143"/>
        <end position="331"/>
    </location>
</feature>
<evidence type="ECO:0000256" key="10">
    <source>
        <dbReference type="ARBA" id="ARBA00023180"/>
    </source>
</evidence>
<reference evidence="21" key="1">
    <citation type="submission" date="2018-08" db="EMBL/GenBank/DDBJ databases">
        <authorList>
            <person name="Rossello M."/>
        </authorList>
    </citation>
    <scope>NUCLEOTIDE SEQUENCE [LARGE SCALE GENOMIC DNA]</scope>
    <source>
        <strain evidence="21">cv. Chinese Spring</strain>
    </source>
</reference>
<keyword evidence="11" id="KW-0873">Pyrrolidone carboxylic acid</keyword>
<reference evidence="21" key="2">
    <citation type="submission" date="2018-10" db="UniProtKB">
        <authorList>
            <consortium name="EnsemblPlants"/>
        </authorList>
    </citation>
    <scope>IDENTIFICATION</scope>
</reference>
<dbReference type="FunFam" id="1.10.420.10:FF:000001">
    <property type="entry name" value="Peroxidase"/>
    <property type="match status" value="1"/>
</dbReference>
<dbReference type="InterPro" id="IPR019794">
    <property type="entry name" value="Peroxidases_AS"/>
</dbReference>
<dbReference type="GO" id="GO:0005576">
    <property type="term" value="C:extracellular region"/>
    <property type="evidence" value="ECO:0007669"/>
    <property type="project" value="UniProtKB-SubCell"/>
</dbReference>
<name>A0A3B6B996_WHEAT</name>
<feature type="site" description="Transition state stabilizer" evidence="17">
    <location>
        <position position="86"/>
    </location>
</feature>
<feature type="chain" id="PRO_5043075677" description="Peroxidase" evidence="19">
    <location>
        <begin position="24"/>
        <end position="352"/>
    </location>
</feature>
<keyword evidence="22" id="KW-1185">Reference proteome</keyword>
<dbReference type="Gramene" id="TraesJUL2A03G00820370.1">
    <property type="protein sequence ID" value="TraesJUL2A03G00820370.1"/>
    <property type="gene ID" value="TraesJUL2A03G00820370"/>
</dbReference>
<dbReference type="SUPFAM" id="SSF48113">
    <property type="entry name" value="Heme-dependent peroxidases"/>
    <property type="match status" value="1"/>
</dbReference>
<organism evidence="21">
    <name type="scientific">Triticum aestivum</name>
    <name type="common">Wheat</name>
    <dbReference type="NCBI Taxonomy" id="4565"/>
    <lineage>
        <taxon>Eukaryota</taxon>
        <taxon>Viridiplantae</taxon>
        <taxon>Streptophyta</taxon>
        <taxon>Embryophyta</taxon>
        <taxon>Tracheophyta</taxon>
        <taxon>Spermatophyta</taxon>
        <taxon>Magnoliopsida</taxon>
        <taxon>Liliopsida</taxon>
        <taxon>Poales</taxon>
        <taxon>Poaceae</taxon>
        <taxon>BOP clade</taxon>
        <taxon>Pooideae</taxon>
        <taxon>Triticodae</taxon>
        <taxon>Triticeae</taxon>
        <taxon>Triticinae</taxon>
        <taxon>Triticum</taxon>
    </lineage>
</organism>
<keyword evidence="7 19" id="KW-0560">Oxidoreductase</keyword>
<dbReference type="EnsemblPlants" id="TraesCS2A02G573300.1">
    <property type="protein sequence ID" value="TraesCS2A02G573300.1"/>
    <property type="gene ID" value="TraesCS2A02G573300"/>
</dbReference>
<evidence type="ECO:0000256" key="7">
    <source>
        <dbReference type="ARBA" id="ARBA00023002"/>
    </source>
</evidence>
<evidence type="ECO:0000313" key="21">
    <source>
        <dbReference type="EnsemblPlants" id="TraesCS2A02G573300.1"/>
    </source>
</evidence>
<feature type="active site" description="Proton acceptor" evidence="14">
    <location>
        <position position="90"/>
    </location>
</feature>